<dbReference type="GeneID" id="90984300"/>
<dbReference type="InterPro" id="IPR020617">
    <property type="entry name" value="Thiolase_C"/>
</dbReference>
<organism evidence="8 9">
    <name type="scientific">Synergistes jonesii</name>
    <dbReference type="NCBI Taxonomy" id="2754"/>
    <lineage>
        <taxon>Bacteria</taxon>
        <taxon>Thermotogati</taxon>
        <taxon>Synergistota</taxon>
        <taxon>Synergistia</taxon>
        <taxon>Synergistales</taxon>
        <taxon>Synergistaceae</taxon>
        <taxon>Synergistes</taxon>
    </lineage>
</organism>
<comment type="caution">
    <text evidence="8">The sequence shown here is derived from an EMBL/GenBank/DDBJ whole genome shotgun (WGS) entry which is preliminary data.</text>
</comment>
<evidence type="ECO:0000256" key="2">
    <source>
        <dbReference type="ARBA" id="ARBA00022679"/>
    </source>
</evidence>
<evidence type="ECO:0000259" key="6">
    <source>
        <dbReference type="Pfam" id="PF00108"/>
    </source>
</evidence>
<evidence type="ECO:0000313" key="8">
    <source>
        <dbReference type="EMBL" id="KEJ91585.1"/>
    </source>
</evidence>
<feature type="domain" description="Thiolase C-terminal" evidence="7">
    <location>
        <begin position="265"/>
        <end position="393"/>
    </location>
</feature>
<feature type="active site" description="Proton acceptor" evidence="4">
    <location>
        <position position="381"/>
    </location>
</feature>
<dbReference type="PROSITE" id="PS00737">
    <property type="entry name" value="THIOLASE_2"/>
    <property type="match status" value="1"/>
</dbReference>
<evidence type="ECO:0000256" key="5">
    <source>
        <dbReference type="RuleBase" id="RU003557"/>
    </source>
</evidence>
<dbReference type="Proteomes" id="UP000027665">
    <property type="component" value="Unassembled WGS sequence"/>
</dbReference>
<dbReference type="eggNOG" id="COG0183">
    <property type="taxonomic scope" value="Bacteria"/>
</dbReference>
<keyword evidence="3 5" id="KW-0012">Acyltransferase</keyword>
<gene>
    <name evidence="8" type="ORF">EH55_09265</name>
</gene>
<dbReference type="Pfam" id="PF00108">
    <property type="entry name" value="Thiolase_N"/>
    <property type="match status" value="1"/>
</dbReference>
<sequence length="394" mass="41768">MEKVVIVSAVRTPFDKFGGPMKGENTVALGSFVVKEAMERAAVDPADVEETYIGINMPTANRSIARQISLAAGMPPEANSATVDRACCSSMVAIAMAKRAIELGDAKVAIGGGSENMSNVPYFLEGMRWGTRLGDVLLKDIMVVSCPYTGEPRAKQAGEVALQYGITREMQDEWAYRSQMYYQKAFKAGKFKEEIKPYVVHTKKGDIVISEDQPPRPDTTLEGLAKLKTVNQSPTVTAGNAPGLNTGASALVLMSESEAARRGLRPLATIVAHAQASGHPKYIATIPAFAAQKVLAKAGMTIDQMDVIEINEAFAVMPIASTLLLGDEDPAKVEAIRAKTNINGGAIAIGHPTGATGGRLVMTLAYELQRRGGGYGLCTICGGVGESEAFIIKA</sequence>
<dbReference type="PATRIC" id="fig|2754.20.peg.1992"/>
<dbReference type="AlphaFoldDB" id="A0A073IPV7"/>
<evidence type="ECO:0000259" key="7">
    <source>
        <dbReference type="Pfam" id="PF02803"/>
    </source>
</evidence>
<dbReference type="PIRSF" id="PIRSF000429">
    <property type="entry name" value="Ac-CoA_Ac_transf"/>
    <property type="match status" value="1"/>
</dbReference>
<comment type="similarity">
    <text evidence="1 5">Belongs to the thiolase-like superfamily. Thiolase family.</text>
</comment>
<dbReference type="InterPro" id="IPR002155">
    <property type="entry name" value="Thiolase"/>
</dbReference>
<feature type="domain" description="Thiolase N-terminal" evidence="6">
    <location>
        <begin position="4"/>
        <end position="257"/>
    </location>
</feature>
<dbReference type="SUPFAM" id="SSF53901">
    <property type="entry name" value="Thiolase-like"/>
    <property type="match status" value="2"/>
</dbReference>
<dbReference type="PANTHER" id="PTHR18919">
    <property type="entry name" value="ACETYL-COA C-ACYLTRANSFERASE"/>
    <property type="match status" value="1"/>
</dbReference>
<reference evidence="8 9" key="1">
    <citation type="submission" date="2014-04" db="EMBL/GenBank/DDBJ databases">
        <title>Draft Genome Sequence of Synergistes jonesii.</title>
        <authorList>
            <person name="Coil D.A."/>
            <person name="Eisen J.A."/>
            <person name="Holland-Moritz H.E."/>
        </authorList>
    </citation>
    <scope>NUCLEOTIDE SEQUENCE [LARGE SCALE GENOMIC DNA]</scope>
    <source>
        <strain evidence="8 9">78-1</strain>
    </source>
</reference>
<evidence type="ECO:0000256" key="4">
    <source>
        <dbReference type="PIRSR" id="PIRSR000429-1"/>
    </source>
</evidence>
<dbReference type="RefSeq" id="WP_037977709.1">
    <property type="nucleotide sequence ID" value="NZ_CAMETI010000026.1"/>
</dbReference>
<keyword evidence="2 5" id="KW-0808">Transferase</keyword>
<dbReference type="PANTHER" id="PTHR18919:SF107">
    <property type="entry name" value="ACETYL-COA ACETYLTRANSFERASE, CYTOSOLIC"/>
    <property type="match status" value="1"/>
</dbReference>
<evidence type="ECO:0008006" key="10">
    <source>
        <dbReference type="Google" id="ProtNLM"/>
    </source>
</evidence>
<dbReference type="STRING" id="2754.EH55_09265"/>
<dbReference type="InterPro" id="IPR020616">
    <property type="entry name" value="Thiolase_N"/>
</dbReference>
<dbReference type="OrthoDB" id="9764892at2"/>
<feature type="active site" description="Proton acceptor" evidence="4">
    <location>
        <position position="351"/>
    </location>
</feature>
<feature type="active site" description="Acyl-thioester intermediate" evidence="4">
    <location>
        <position position="87"/>
    </location>
</feature>
<dbReference type="Pfam" id="PF02803">
    <property type="entry name" value="Thiolase_C"/>
    <property type="match status" value="1"/>
</dbReference>
<name>A0A073IPV7_9BACT</name>
<evidence type="ECO:0000313" key="9">
    <source>
        <dbReference type="Proteomes" id="UP000027665"/>
    </source>
</evidence>
<proteinExistence type="inferred from homology"/>
<dbReference type="InterPro" id="IPR020613">
    <property type="entry name" value="Thiolase_CS"/>
</dbReference>
<dbReference type="NCBIfam" id="TIGR01930">
    <property type="entry name" value="AcCoA-C-Actrans"/>
    <property type="match status" value="1"/>
</dbReference>
<accession>A0A073IPV7</accession>
<dbReference type="GO" id="GO:0016747">
    <property type="term" value="F:acyltransferase activity, transferring groups other than amino-acyl groups"/>
    <property type="evidence" value="ECO:0007669"/>
    <property type="project" value="InterPro"/>
</dbReference>
<keyword evidence="9" id="KW-1185">Reference proteome</keyword>
<dbReference type="CDD" id="cd00751">
    <property type="entry name" value="thiolase"/>
    <property type="match status" value="1"/>
</dbReference>
<evidence type="ECO:0000256" key="1">
    <source>
        <dbReference type="ARBA" id="ARBA00010982"/>
    </source>
</evidence>
<dbReference type="Gene3D" id="3.40.47.10">
    <property type="match status" value="2"/>
</dbReference>
<dbReference type="InterPro" id="IPR016039">
    <property type="entry name" value="Thiolase-like"/>
</dbReference>
<evidence type="ECO:0000256" key="3">
    <source>
        <dbReference type="ARBA" id="ARBA00023315"/>
    </source>
</evidence>
<protein>
    <recommendedName>
        <fullName evidence="10">Acetyl-CoA acetyltransferase</fullName>
    </recommendedName>
</protein>
<dbReference type="EMBL" id="JMKI01000045">
    <property type="protein sequence ID" value="KEJ91585.1"/>
    <property type="molecule type" value="Genomic_DNA"/>
</dbReference>